<organism evidence="2 3">
    <name type="scientific">Nesidiocoris tenuis</name>
    <dbReference type="NCBI Taxonomy" id="355587"/>
    <lineage>
        <taxon>Eukaryota</taxon>
        <taxon>Metazoa</taxon>
        <taxon>Ecdysozoa</taxon>
        <taxon>Arthropoda</taxon>
        <taxon>Hexapoda</taxon>
        <taxon>Insecta</taxon>
        <taxon>Pterygota</taxon>
        <taxon>Neoptera</taxon>
        <taxon>Paraneoptera</taxon>
        <taxon>Hemiptera</taxon>
        <taxon>Heteroptera</taxon>
        <taxon>Panheteroptera</taxon>
        <taxon>Cimicomorpha</taxon>
        <taxon>Miridae</taxon>
        <taxon>Dicyphina</taxon>
        <taxon>Nesidiocoris</taxon>
    </lineage>
</organism>
<feature type="compositionally biased region" description="Basic and acidic residues" evidence="1">
    <location>
        <begin position="7"/>
        <end position="21"/>
    </location>
</feature>
<dbReference type="AlphaFoldDB" id="A0A6H5GJK6"/>
<reference evidence="2 3" key="1">
    <citation type="submission" date="2020-02" db="EMBL/GenBank/DDBJ databases">
        <authorList>
            <person name="Ferguson B K."/>
        </authorList>
    </citation>
    <scope>NUCLEOTIDE SEQUENCE [LARGE SCALE GENOMIC DNA]</scope>
</reference>
<dbReference type="Proteomes" id="UP000479000">
    <property type="component" value="Unassembled WGS sequence"/>
</dbReference>
<evidence type="ECO:0000256" key="1">
    <source>
        <dbReference type="SAM" id="MobiDB-lite"/>
    </source>
</evidence>
<evidence type="ECO:0000313" key="3">
    <source>
        <dbReference type="Proteomes" id="UP000479000"/>
    </source>
</evidence>
<name>A0A6H5GJK6_9HEMI</name>
<sequence length="281" mass="31386">MGKKTGIRTDTKGKNLQHKEQGDWWGPSCPIARSTSTRSDITLLLIGTFTVRLKHRAFMRPRAHDKPSTVTRHFDKCPPACPVSSLFLPCLDNRPTSVKLSSIGWRKWPSSEISRGKMMMSPRGFKEAEQSEQGRGCRRSVNVSIVIVLKLRIGTELQKKRLLNHIYSESLPEQVSVSSSVVTLVKLDGAGGMAESDVVVLSADAVVFSAARAGEVYSVRSESNHLGRSCGAPYFELETQIGGMEVVCCTKVYETVNRFRQSSHRQYKTNTEHQNHDNHRL</sequence>
<proteinExistence type="predicted"/>
<evidence type="ECO:0000313" key="2">
    <source>
        <dbReference type="EMBL" id="CAB0003050.1"/>
    </source>
</evidence>
<protein>
    <submittedName>
        <fullName evidence="2">Uncharacterized protein</fullName>
    </submittedName>
</protein>
<keyword evidence="3" id="KW-1185">Reference proteome</keyword>
<gene>
    <name evidence="2" type="ORF">NTEN_LOCUS8732</name>
</gene>
<accession>A0A6H5GJK6</accession>
<feature type="region of interest" description="Disordered" evidence="1">
    <location>
        <begin position="1"/>
        <end position="21"/>
    </location>
</feature>
<dbReference type="EMBL" id="CADCXU010013282">
    <property type="protein sequence ID" value="CAB0003050.1"/>
    <property type="molecule type" value="Genomic_DNA"/>
</dbReference>